<dbReference type="FunFam" id="3.40.50.1100:FF:000005">
    <property type="entry name" value="Threonine dehydratase catabolic"/>
    <property type="match status" value="1"/>
</dbReference>
<dbReference type="PANTHER" id="PTHR48078:SF6">
    <property type="entry name" value="L-THREONINE DEHYDRATASE CATABOLIC TDCB"/>
    <property type="match status" value="1"/>
</dbReference>
<proteinExistence type="inferred from homology"/>
<dbReference type="EC" id="4.3.1.19" evidence="7"/>
<accession>A0AAW9RVD9</accession>
<feature type="domain" description="ACT" evidence="6">
    <location>
        <begin position="330"/>
        <end position="409"/>
    </location>
</feature>
<dbReference type="PROSITE" id="PS51671">
    <property type="entry name" value="ACT"/>
    <property type="match status" value="1"/>
</dbReference>
<sequence>MHSDLPITLADVEAAAETIRGHVLRTPLVAAPRLSAVAGCEVHVKFENLQVTNAFKERGALNRLAALDDDQRARGVIALSAGNHAQAVACHARRLGIPATIVMPRTTPFTKVASTEAFGATVVLEGETVAECRSVVDDLAQAQGLTLVHPYDHPLVMAGQGTIALEMLRDVPGLDCLIVPVGGGGLISGIAVAARALRPDIEVVGVQTSQYASMAAALRGEPAECGGDTLAEGIAVKNVSESAVGVLTALGIDVMVVDEAAIERAIYAYLVRLKTLAEGAGAAGLAALMTDPERFAGRKVGLVLTGGNIDPRLLAALTVRALEREDRVVTFRVTVRDRPGELGRVATLIGHEGANILEVSHQRLLLDVPAMRATTDVTIETRDAPHADRIQRALEAEGMMVTRLDPLQRRDEAR</sequence>
<dbReference type="PANTHER" id="PTHR48078">
    <property type="entry name" value="THREONINE DEHYDRATASE, MITOCHONDRIAL-RELATED"/>
    <property type="match status" value="1"/>
</dbReference>
<evidence type="ECO:0000313" key="8">
    <source>
        <dbReference type="Proteomes" id="UP001378188"/>
    </source>
</evidence>
<dbReference type="EMBL" id="JAZHOF010000008">
    <property type="protein sequence ID" value="MEJ8573691.1"/>
    <property type="molecule type" value="Genomic_DNA"/>
</dbReference>
<comment type="caution">
    <text evidence="7">The sequence shown here is derived from an EMBL/GenBank/DDBJ whole genome shotgun (WGS) entry which is preliminary data.</text>
</comment>
<dbReference type="GO" id="GO:0004794">
    <property type="term" value="F:threonine deaminase activity"/>
    <property type="evidence" value="ECO:0007669"/>
    <property type="project" value="UniProtKB-EC"/>
</dbReference>
<keyword evidence="3" id="KW-0663">Pyridoxal phosphate</keyword>
<comment type="catalytic activity">
    <reaction evidence="5">
        <text>L-serine = pyruvate + NH4(+)</text>
        <dbReference type="Rhea" id="RHEA:19169"/>
        <dbReference type="ChEBI" id="CHEBI:15361"/>
        <dbReference type="ChEBI" id="CHEBI:28938"/>
        <dbReference type="ChEBI" id="CHEBI:33384"/>
        <dbReference type="EC" id="4.3.1.17"/>
    </reaction>
</comment>
<dbReference type="RefSeq" id="WP_340331391.1">
    <property type="nucleotide sequence ID" value="NZ_JAZHOF010000008.1"/>
</dbReference>
<dbReference type="GO" id="GO:0006565">
    <property type="term" value="P:L-serine catabolic process"/>
    <property type="evidence" value="ECO:0007669"/>
    <property type="project" value="TreeGrafter"/>
</dbReference>
<dbReference type="Gene3D" id="3.40.50.1100">
    <property type="match status" value="2"/>
</dbReference>
<gene>
    <name evidence="7" type="ORF">V3328_19525</name>
</gene>
<protein>
    <submittedName>
        <fullName evidence="7">Threonine ammonia-lyase</fullName>
        <ecNumber evidence="7">4.3.1.19</ecNumber>
    </submittedName>
</protein>
<evidence type="ECO:0000256" key="2">
    <source>
        <dbReference type="ARBA" id="ARBA00010869"/>
    </source>
</evidence>
<dbReference type="InterPro" id="IPR001926">
    <property type="entry name" value="TrpB-like_PALP"/>
</dbReference>
<dbReference type="Gene3D" id="3.30.70.260">
    <property type="match status" value="1"/>
</dbReference>
<evidence type="ECO:0000256" key="1">
    <source>
        <dbReference type="ARBA" id="ARBA00001933"/>
    </source>
</evidence>
<evidence type="ECO:0000259" key="6">
    <source>
        <dbReference type="PROSITE" id="PS51671"/>
    </source>
</evidence>
<name>A0AAW9RVD9_9HYPH</name>
<dbReference type="AlphaFoldDB" id="A0AAW9RVD9"/>
<dbReference type="Pfam" id="PF00291">
    <property type="entry name" value="PALP"/>
    <property type="match status" value="1"/>
</dbReference>
<organism evidence="7 8">
    <name type="scientific">Microbaculum marinum</name>
    <dbReference type="NCBI Taxonomy" id="1764581"/>
    <lineage>
        <taxon>Bacteria</taxon>
        <taxon>Pseudomonadati</taxon>
        <taxon>Pseudomonadota</taxon>
        <taxon>Alphaproteobacteria</taxon>
        <taxon>Hyphomicrobiales</taxon>
        <taxon>Tepidamorphaceae</taxon>
        <taxon>Microbaculum</taxon>
    </lineage>
</organism>
<dbReference type="InterPro" id="IPR044561">
    <property type="entry name" value="ACT_ThrD-II-like"/>
</dbReference>
<dbReference type="NCBIfam" id="NF005600">
    <property type="entry name" value="PRK07334.1"/>
    <property type="match status" value="1"/>
</dbReference>
<keyword evidence="8" id="KW-1185">Reference proteome</keyword>
<dbReference type="GO" id="GO:0006567">
    <property type="term" value="P:L-threonine catabolic process"/>
    <property type="evidence" value="ECO:0007669"/>
    <property type="project" value="InterPro"/>
</dbReference>
<dbReference type="InterPro" id="IPR002912">
    <property type="entry name" value="ACT_dom"/>
</dbReference>
<dbReference type="SUPFAM" id="SSF53686">
    <property type="entry name" value="Tryptophan synthase beta subunit-like PLP-dependent enzymes"/>
    <property type="match status" value="1"/>
</dbReference>
<dbReference type="GO" id="GO:0009097">
    <property type="term" value="P:isoleucine biosynthetic process"/>
    <property type="evidence" value="ECO:0007669"/>
    <property type="project" value="TreeGrafter"/>
</dbReference>
<evidence type="ECO:0000256" key="4">
    <source>
        <dbReference type="ARBA" id="ARBA00023239"/>
    </source>
</evidence>
<dbReference type="Proteomes" id="UP001378188">
    <property type="component" value="Unassembled WGS sequence"/>
</dbReference>
<comment type="cofactor">
    <cofactor evidence="1">
        <name>pyridoxal 5'-phosphate</name>
        <dbReference type="ChEBI" id="CHEBI:597326"/>
    </cofactor>
</comment>
<evidence type="ECO:0000256" key="3">
    <source>
        <dbReference type="ARBA" id="ARBA00022898"/>
    </source>
</evidence>
<dbReference type="InterPro" id="IPR050147">
    <property type="entry name" value="Ser/Thr_Dehydratase"/>
</dbReference>
<evidence type="ECO:0000256" key="5">
    <source>
        <dbReference type="ARBA" id="ARBA00049406"/>
    </source>
</evidence>
<dbReference type="NCBIfam" id="TIGR01127">
    <property type="entry name" value="ilvA_1Cterm"/>
    <property type="match status" value="1"/>
</dbReference>
<comment type="similarity">
    <text evidence="2">Belongs to the serine/threonine dehydratase family.</text>
</comment>
<reference evidence="7 8" key="1">
    <citation type="submission" date="2024-02" db="EMBL/GenBank/DDBJ databases">
        <title>Genome analysis and characterization of Microbaculum marinisediminis sp. nov., isolated from marine sediment.</title>
        <authorList>
            <person name="Du Z.-J."/>
            <person name="Ye Y.-Q."/>
            <person name="Zhang Z.-R."/>
            <person name="Yuan S.-M."/>
            <person name="Zhang X.-Y."/>
        </authorList>
    </citation>
    <scope>NUCLEOTIDE SEQUENCE [LARGE SCALE GENOMIC DNA]</scope>
    <source>
        <strain evidence="7 8">SDUM1044001</strain>
    </source>
</reference>
<evidence type="ECO:0000313" key="7">
    <source>
        <dbReference type="EMBL" id="MEJ8573691.1"/>
    </source>
</evidence>
<dbReference type="InterPro" id="IPR005789">
    <property type="entry name" value="Thr_deHydtase_catblc"/>
</dbReference>
<dbReference type="CDD" id="cd04886">
    <property type="entry name" value="ACT_ThrD-II-like"/>
    <property type="match status" value="1"/>
</dbReference>
<dbReference type="CDD" id="cd01562">
    <property type="entry name" value="Thr-dehyd"/>
    <property type="match status" value="1"/>
</dbReference>
<dbReference type="GO" id="GO:0003941">
    <property type="term" value="F:L-serine ammonia-lyase activity"/>
    <property type="evidence" value="ECO:0007669"/>
    <property type="project" value="UniProtKB-EC"/>
</dbReference>
<keyword evidence="4 7" id="KW-0456">Lyase</keyword>
<dbReference type="InterPro" id="IPR036052">
    <property type="entry name" value="TrpB-like_PALP_sf"/>
</dbReference>